<evidence type="ECO:0000313" key="1">
    <source>
        <dbReference type="Proteomes" id="UP000887581"/>
    </source>
</evidence>
<reference evidence="2" key="1">
    <citation type="submission" date="2022-11" db="UniProtKB">
        <authorList>
            <consortium name="WormBaseParasite"/>
        </authorList>
    </citation>
    <scope>IDENTIFICATION</scope>
</reference>
<dbReference type="AlphaFoldDB" id="A0A915PYQ4"/>
<keyword evidence="1" id="KW-1185">Reference proteome</keyword>
<name>A0A915PYQ4_9BILA</name>
<organism evidence="1 2">
    <name type="scientific">Setaria digitata</name>
    <dbReference type="NCBI Taxonomy" id="48799"/>
    <lineage>
        <taxon>Eukaryota</taxon>
        <taxon>Metazoa</taxon>
        <taxon>Ecdysozoa</taxon>
        <taxon>Nematoda</taxon>
        <taxon>Chromadorea</taxon>
        <taxon>Rhabditida</taxon>
        <taxon>Spirurina</taxon>
        <taxon>Spiruromorpha</taxon>
        <taxon>Filarioidea</taxon>
        <taxon>Setariidae</taxon>
        <taxon>Setaria</taxon>
    </lineage>
</organism>
<sequence>MCELCFAHFNKHASVAPVESSEEQPAQSSSQPFVLLTRWQRRTNRTANSNRVSSASYFRSITQSVDQRGYKEPINRAG</sequence>
<proteinExistence type="predicted"/>
<protein>
    <submittedName>
        <fullName evidence="2">Uncharacterized protein</fullName>
    </submittedName>
</protein>
<dbReference type="Proteomes" id="UP000887581">
    <property type="component" value="Unplaced"/>
</dbReference>
<dbReference type="WBParaSite" id="sdigi.contig37.g2522.t1">
    <property type="protein sequence ID" value="sdigi.contig37.g2522.t1"/>
    <property type="gene ID" value="sdigi.contig37.g2522"/>
</dbReference>
<accession>A0A915PYQ4</accession>
<evidence type="ECO:0000313" key="2">
    <source>
        <dbReference type="WBParaSite" id="sdigi.contig37.g2522.t1"/>
    </source>
</evidence>